<evidence type="ECO:0000256" key="1">
    <source>
        <dbReference type="SAM" id="SignalP"/>
    </source>
</evidence>
<protein>
    <submittedName>
        <fullName evidence="2">Uncharacterized protein</fullName>
    </submittedName>
</protein>
<dbReference type="AlphaFoldDB" id="A0A0E9X4Y4"/>
<proteinExistence type="predicted"/>
<name>A0A0E9X4Y4_ANGAN</name>
<feature type="chain" id="PRO_5002434823" evidence="1">
    <location>
        <begin position="24"/>
        <end position="81"/>
    </location>
</feature>
<sequence>MKWNKESPFFCSIGSVLLHQSCAWCDPGGMHDRMKTGVCWEMPLQDQCSDKTLHWDSFIKIIPQIKVILITPFNRQFNRLV</sequence>
<keyword evidence="1" id="KW-0732">Signal</keyword>
<reference evidence="2" key="1">
    <citation type="submission" date="2014-11" db="EMBL/GenBank/DDBJ databases">
        <authorList>
            <person name="Amaro Gonzalez C."/>
        </authorList>
    </citation>
    <scope>NUCLEOTIDE SEQUENCE</scope>
</reference>
<feature type="signal peptide" evidence="1">
    <location>
        <begin position="1"/>
        <end position="23"/>
    </location>
</feature>
<evidence type="ECO:0000313" key="2">
    <source>
        <dbReference type="EMBL" id="JAH97531.1"/>
    </source>
</evidence>
<accession>A0A0E9X4Y4</accession>
<dbReference type="EMBL" id="GBXM01011046">
    <property type="protein sequence ID" value="JAH97531.1"/>
    <property type="molecule type" value="Transcribed_RNA"/>
</dbReference>
<organism evidence="2">
    <name type="scientific">Anguilla anguilla</name>
    <name type="common">European freshwater eel</name>
    <name type="synonym">Muraena anguilla</name>
    <dbReference type="NCBI Taxonomy" id="7936"/>
    <lineage>
        <taxon>Eukaryota</taxon>
        <taxon>Metazoa</taxon>
        <taxon>Chordata</taxon>
        <taxon>Craniata</taxon>
        <taxon>Vertebrata</taxon>
        <taxon>Euteleostomi</taxon>
        <taxon>Actinopterygii</taxon>
        <taxon>Neopterygii</taxon>
        <taxon>Teleostei</taxon>
        <taxon>Anguilliformes</taxon>
        <taxon>Anguillidae</taxon>
        <taxon>Anguilla</taxon>
    </lineage>
</organism>
<reference evidence="2" key="2">
    <citation type="journal article" date="2015" name="Fish Shellfish Immunol.">
        <title>Early steps in the European eel (Anguilla anguilla)-Vibrio vulnificus interaction in the gills: Role of the RtxA13 toxin.</title>
        <authorList>
            <person name="Callol A."/>
            <person name="Pajuelo D."/>
            <person name="Ebbesson L."/>
            <person name="Teles M."/>
            <person name="MacKenzie S."/>
            <person name="Amaro C."/>
        </authorList>
    </citation>
    <scope>NUCLEOTIDE SEQUENCE</scope>
</reference>